<feature type="region of interest" description="Disordered" evidence="1">
    <location>
        <begin position="119"/>
        <end position="143"/>
    </location>
</feature>
<evidence type="ECO:0000313" key="2">
    <source>
        <dbReference type="EMBL" id="MQY04489.1"/>
    </source>
</evidence>
<sequence length="143" mass="16023">MTSLRARGAGKAPLVPDGNSMFLEFARTHFREGFTRGLPKGFREGFGKSFRKWFAKGFDEGLAEGNAYAICMILEARGLEIPYEVSDRIYECPDLGKLYLWVRRAVTVSSADELFRAPEPRRPLKHANEPGAEEEPLEPSPSS</sequence>
<accession>A0A7K0BTJ2</accession>
<evidence type="ECO:0000256" key="1">
    <source>
        <dbReference type="SAM" id="MobiDB-lite"/>
    </source>
</evidence>
<proteinExistence type="predicted"/>
<gene>
    <name evidence="2" type="ORF">ACRB68_25430</name>
</gene>
<protein>
    <submittedName>
        <fullName evidence="2">Uncharacterized protein</fullName>
    </submittedName>
</protein>
<comment type="caution">
    <text evidence="2">The sequence shown here is derived from an EMBL/GenBank/DDBJ whole genome shotgun (WGS) entry which is preliminary data.</text>
</comment>
<feature type="compositionally biased region" description="Basic and acidic residues" evidence="1">
    <location>
        <begin position="119"/>
        <end position="128"/>
    </location>
</feature>
<dbReference type="Proteomes" id="UP000487268">
    <property type="component" value="Unassembled WGS sequence"/>
</dbReference>
<name>A0A7K0BTJ2_9ACTN</name>
<reference evidence="2 3" key="1">
    <citation type="submission" date="2019-10" db="EMBL/GenBank/DDBJ databases">
        <title>Actinomadura rubteroloni sp. nov. and Actinomadura macrotermitis sp. nov., isolated from the gut of fungus growing-termite Macrotermes natalensis.</title>
        <authorList>
            <person name="Benndorf R."/>
            <person name="Martin K."/>
            <person name="Kuefner M."/>
            <person name="De Beer W."/>
            <person name="Kaster A.-K."/>
            <person name="Vollmers J."/>
            <person name="Poulsen M."/>
            <person name="Beemelmanns C."/>
        </authorList>
    </citation>
    <scope>NUCLEOTIDE SEQUENCE [LARGE SCALE GENOMIC DNA]</scope>
    <source>
        <strain evidence="2 3">RB68</strain>
    </source>
</reference>
<dbReference type="EMBL" id="WEGH01000002">
    <property type="protein sequence ID" value="MQY04489.1"/>
    <property type="molecule type" value="Genomic_DNA"/>
</dbReference>
<dbReference type="RefSeq" id="WP_194293293.1">
    <property type="nucleotide sequence ID" value="NZ_WEGH01000002.1"/>
</dbReference>
<keyword evidence="3" id="KW-1185">Reference proteome</keyword>
<dbReference type="AlphaFoldDB" id="A0A7K0BTJ2"/>
<organism evidence="2 3">
    <name type="scientific">Actinomadura macrotermitis</name>
    <dbReference type="NCBI Taxonomy" id="2585200"/>
    <lineage>
        <taxon>Bacteria</taxon>
        <taxon>Bacillati</taxon>
        <taxon>Actinomycetota</taxon>
        <taxon>Actinomycetes</taxon>
        <taxon>Streptosporangiales</taxon>
        <taxon>Thermomonosporaceae</taxon>
        <taxon>Actinomadura</taxon>
    </lineage>
</organism>
<evidence type="ECO:0000313" key="3">
    <source>
        <dbReference type="Proteomes" id="UP000487268"/>
    </source>
</evidence>